<evidence type="ECO:0000313" key="2">
    <source>
        <dbReference type="EMBL" id="XBS49828.1"/>
    </source>
</evidence>
<feature type="transmembrane region" description="Helical" evidence="1">
    <location>
        <begin position="44"/>
        <end position="64"/>
    </location>
</feature>
<proteinExistence type="predicted"/>
<dbReference type="EMBL" id="PP595732">
    <property type="protein sequence ID" value="XBS49828.1"/>
    <property type="molecule type" value="Genomic_DNA"/>
</dbReference>
<sequence>MIWYGLALLGATILTGGGIYLAYRFRKDKLDDFIDWTQGKIKRLLIVWAVVLGLVTLALIKPLWNTMTCQFDGMAYKVNTSYSWYKNGSYGDKCLFVAKNGALLPLRIIRDQPDGDHASDVVN</sequence>
<evidence type="ECO:0000256" key="1">
    <source>
        <dbReference type="SAM" id="Phobius"/>
    </source>
</evidence>
<name>A0AAU7PK75_9CAUD</name>
<reference evidence="2" key="1">
    <citation type="submission" date="2024-04" db="EMBL/GenBank/DDBJ databases">
        <authorList>
            <person name="Jaglan A.B."/>
            <person name="Vashisth M."/>
            <person name="Anand T."/>
            <person name="Virmani N."/>
            <person name="Bera B."/>
            <person name="Vaid R."/>
        </authorList>
    </citation>
    <scope>NUCLEOTIDE SEQUENCE</scope>
</reference>
<keyword evidence="1" id="KW-0812">Transmembrane</keyword>
<organism evidence="2">
    <name type="scientific">Salmonella phage SalP219</name>
    <dbReference type="NCBI Taxonomy" id="3158864"/>
    <lineage>
        <taxon>Viruses</taxon>
        <taxon>Duplodnaviria</taxon>
        <taxon>Heunggongvirae</taxon>
        <taxon>Uroviricota</taxon>
        <taxon>Caudoviricetes</taxon>
        <taxon>Vequintavirinae</taxon>
        <taxon>Seunavirus</taxon>
    </lineage>
</organism>
<protein>
    <submittedName>
        <fullName evidence="2">Uncharacterized protein</fullName>
    </submittedName>
</protein>
<feature type="transmembrane region" description="Helical" evidence="1">
    <location>
        <begin position="6"/>
        <end position="23"/>
    </location>
</feature>
<keyword evidence="1" id="KW-1133">Transmembrane helix</keyword>
<accession>A0AAU7PK75</accession>
<keyword evidence="1" id="KW-0472">Membrane</keyword>